<keyword evidence="1" id="KW-0472">Membrane</keyword>
<evidence type="ECO:0000313" key="3">
    <source>
        <dbReference type="Proteomes" id="UP000032233"/>
    </source>
</evidence>
<evidence type="ECO:0000313" key="2">
    <source>
        <dbReference type="EMBL" id="KIX11534.1"/>
    </source>
</evidence>
<gene>
    <name evidence="2" type="ORF">X474_23940</name>
</gene>
<evidence type="ECO:0008006" key="4">
    <source>
        <dbReference type="Google" id="ProtNLM"/>
    </source>
</evidence>
<dbReference type="STRING" id="1429043.X474_23940"/>
<proteinExistence type="predicted"/>
<dbReference type="AlphaFoldDB" id="A0A0D2IZZ2"/>
<evidence type="ECO:0000256" key="1">
    <source>
        <dbReference type="SAM" id="Phobius"/>
    </source>
</evidence>
<keyword evidence="1" id="KW-0812">Transmembrane</keyword>
<protein>
    <recommendedName>
        <fullName evidence="4">Zinc-finger domain-containing protein</fullName>
    </recommendedName>
</protein>
<reference evidence="2 3" key="1">
    <citation type="submission" date="2013-11" db="EMBL/GenBank/DDBJ databases">
        <title>Metagenomic analysis of a methanogenic consortium involved in long chain n-alkane degradation.</title>
        <authorList>
            <person name="Davidova I.A."/>
            <person name="Callaghan A.V."/>
            <person name="Wawrik B."/>
            <person name="Pruitt S."/>
            <person name="Marks C."/>
            <person name="Duncan K.E."/>
            <person name="Suflita J.M."/>
        </authorList>
    </citation>
    <scope>NUCLEOTIDE SEQUENCE [LARGE SCALE GENOMIC DNA]</scope>
    <source>
        <strain evidence="2 3">SPR</strain>
    </source>
</reference>
<keyword evidence="1" id="KW-1133">Transmembrane helix</keyword>
<dbReference type="Proteomes" id="UP000032233">
    <property type="component" value="Unassembled WGS sequence"/>
</dbReference>
<comment type="caution">
    <text evidence="2">The sequence shown here is derived from an EMBL/GenBank/DDBJ whole genome shotgun (WGS) entry which is preliminary data.</text>
</comment>
<organism evidence="2 3">
    <name type="scientific">Dethiosulfatarculus sandiegensis</name>
    <dbReference type="NCBI Taxonomy" id="1429043"/>
    <lineage>
        <taxon>Bacteria</taxon>
        <taxon>Pseudomonadati</taxon>
        <taxon>Thermodesulfobacteriota</taxon>
        <taxon>Desulfarculia</taxon>
        <taxon>Desulfarculales</taxon>
        <taxon>Desulfarculaceae</taxon>
        <taxon>Dethiosulfatarculus</taxon>
    </lineage>
</organism>
<dbReference type="RefSeq" id="WP_044351920.1">
    <property type="nucleotide sequence ID" value="NZ_AZAC01000056.1"/>
</dbReference>
<dbReference type="EMBL" id="AZAC01000056">
    <property type="protein sequence ID" value="KIX11534.1"/>
    <property type="molecule type" value="Genomic_DNA"/>
</dbReference>
<sequence length="166" mass="18536">MTTRHLTEDQIVIAAIDPLDLSSAGKRHLDSCPECQKACARLKGELGDLGSTAKKMLPSAPPCVIPEKSSRRRFWLAWSTAGSLTAFALVLAFIWAGPTYRTQRPLELLPDSAFGGRQTVFFLELEDQREGFTPFEEFVLGEDEVALDERWWEFVAPFGAEEESLT</sequence>
<name>A0A0D2IZZ2_9BACT</name>
<dbReference type="InParanoid" id="A0A0D2IZZ2"/>
<accession>A0A0D2IZZ2</accession>
<keyword evidence="3" id="KW-1185">Reference proteome</keyword>
<feature type="transmembrane region" description="Helical" evidence="1">
    <location>
        <begin position="75"/>
        <end position="96"/>
    </location>
</feature>